<name>A0A164P3J5_9AGAM</name>
<evidence type="ECO:0000313" key="2">
    <source>
        <dbReference type="EMBL" id="KZS88325.1"/>
    </source>
</evidence>
<sequence length="189" mass="21207">MCSEDLGQPVDRAEIVSRSDDRSIDTSVPSAPKSEFFDSGSIKPARREREFPIYLYLSPSHLTAPDEPNIPSHSIFTPFSPSVMLLPWQFSVSVHRSVVAVLSCRGWSPKHSPTPIYNGATIHGINFYTHARDETKVRGLPETVNRSGVQLAAVRLLESAYEAYLFSIDSLLSFDPRNVLRLLRVLHDR</sequence>
<evidence type="ECO:0000256" key="1">
    <source>
        <dbReference type="SAM" id="MobiDB-lite"/>
    </source>
</evidence>
<accession>A0A164P3J5</accession>
<reference evidence="2 3" key="1">
    <citation type="journal article" date="2016" name="Mol. Biol. Evol.">
        <title>Comparative Genomics of Early-Diverging Mushroom-Forming Fungi Provides Insights into the Origins of Lignocellulose Decay Capabilities.</title>
        <authorList>
            <person name="Nagy L.G."/>
            <person name="Riley R."/>
            <person name="Tritt A."/>
            <person name="Adam C."/>
            <person name="Daum C."/>
            <person name="Floudas D."/>
            <person name="Sun H."/>
            <person name="Yadav J.S."/>
            <person name="Pangilinan J."/>
            <person name="Larsson K.H."/>
            <person name="Matsuura K."/>
            <person name="Barry K."/>
            <person name="Labutti K."/>
            <person name="Kuo R."/>
            <person name="Ohm R.A."/>
            <person name="Bhattacharya S.S."/>
            <person name="Shirouzu T."/>
            <person name="Yoshinaga Y."/>
            <person name="Martin F.M."/>
            <person name="Grigoriev I.V."/>
            <person name="Hibbett D.S."/>
        </authorList>
    </citation>
    <scope>NUCLEOTIDE SEQUENCE [LARGE SCALE GENOMIC DNA]</scope>
    <source>
        <strain evidence="2 3">HHB9708</strain>
    </source>
</reference>
<protein>
    <submittedName>
        <fullName evidence="2">Uncharacterized protein</fullName>
    </submittedName>
</protein>
<dbReference type="EMBL" id="KV419438">
    <property type="protein sequence ID" value="KZS88325.1"/>
    <property type="molecule type" value="Genomic_DNA"/>
</dbReference>
<organism evidence="2 3">
    <name type="scientific">Sistotremastrum niveocremeum HHB9708</name>
    <dbReference type="NCBI Taxonomy" id="1314777"/>
    <lineage>
        <taxon>Eukaryota</taxon>
        <taxon>Fungi</taxon>
        <taxon>Dikarya</taxon>
        <taxon>Basidiomycota</taxon>
        <taxon>Agaricomycotina</taxon>
        <taxon>Agaricomycetes</taxon>
        <taxon>Sistotremastrales</taxon>
        <taxon>Sistotremastraceae</taxon>
        <taxon>Sertulicium</taxon>
        <taxon>Sertulicium niveocremeum</taxon>
    </lineage>
</organism>
<keyword evidence="3" id="KW-1185">Reference proteome</keyword>
<gene>
    <name evidence="2" type="ORF">SISNIDRAFT_490331</name>
</gene>
<dbReference type="AlphaFoldDB" id="A0A164P3J5"/>
<proteinExistence type="predicted"/>
<evidence type="ECO:0000313" key="3">
    <source>
        <dbReference type="Proteomes" id="UP000076722"/>
    </source>
</evidence>
<feature type="compositionally biased region" description="Basic and acidic residues" evidence="1">
    <location>
        <begin position="11"/>
        <end position="24"/>
    </location>
</feature>
<feature type="region of interest" description="Disordered" evidence="1">
    <location>
        <begin position="1"/>
        <end position="40"/>
    </location>
</feature>
<dbReference type="Proteomes" id="UP000076722">
    <property type="component" value="Unassembled WGS sequence"/>
</dbReference>